<sequence length="100" mass="10945">MSDRSLRHVGDNQLSEIQCNGCTAGGGQQEAPAGGSQRSRQRSGLKTTCSLPELHNKPSLSRVLRTQRDDVLHCWFTCETPDETEGVKDACRDSSASFLH</sequence>
<name>A0A9N7Y806_PLEPL</name>
<gene>
    <name evidence="2" type="ORF">PLEPLA_LOCUS9658</name>
</gene>
<reference evidence="2" key="1">
    <citation type="submission" date="2020-03" db="EMBL/GenBank/DDBJ databases">
        <authorList>
            <person name="Weist P."/>
        </authorList>
    </citation>
    <scope>NUCLEOTIDE SEQUENCE</scope>
</reference>
<dbReference type="EMBL" id="CADEAL010000546">
    <property type="protein sequence ID" value="CAB1421770.1"/>
    <property type="molecule type" value="Genomic_DNA"/>
</dbReference>
<feature type="region of interest" description="Disordered" evidence="1">
    <location>
        <begin position="21"/>
        <end position="51"/>
    </location>
</feature>
<evidence type="ECO:0000256" key="1">
    <source>
        <dbReference type="SAM" id="MobiDB-lite"/>
    </source>
</evidence>
<evidence type="ECO:0000313" key="2">
    <source>
        <dbReference type="EMBL" id="CAB1421770.1"/>
    </source>
</evidence>
<dbReference type="Proteomes" id="UP001153269">
    <property type="component" value="Unassembled WGS sequence"/>
</dbReference>
<protein>
    <submittedName>
        <fullName evidence="2">Uncharacterized protein</fullName>
    </submittedName>
</protein>
<proteinExistence type="predicted"/>
<dbReference type="AlphaFoldDB" id="A0A9N7Y806"/>
<evidence type="ECO:0000313" key="3">
    <source>
        <dbReference type="Proteomes" id="UP001153269"/>
    </source>
</evidence>
<comment type="caution">
    <text evidence="2">The sequence shown here is derived from an EMBL/GenBank/DDBJ whole genome shotgun (WGS) entry which is preliminary data.</text>
</comment>
<accession>A0A9N7Y806</accession>
<organism evidence="2 3">
    <name type="scientific">Pleuronectes platessa</name>
    <name type="common">European plaice</name>
    <dbReference type="NCBI Taxonomy" id="8262"/>
    <lineage>
        <taxon>Eukaryota</taxon>
        <taxon>Metazoa</taxon>
        <taxon>Chordata</taxon>
        <taxon>Craniata</taxon>
        <taxon>Vertebrata</taxon>
        <taxon>Euteleostomi</taxon>
        <taxon>Actinopterygii</taxon>
        <taxon>Neopterygii</taxon>
        <taxon>Teleostei</taxon>
        <taxon>Neoteleostei</taxon>
        <taxon>Acanthomorphata</taxon>
        <taxon>Carangaria</taxon>
        <taxon>Pleuronectiformes</taxon>
        <taxon>Pleuronectoidei</taxon>
        <taxon>Pleuronectidae</taxon>
        <taxon>Pleuronectes</taxon>
    </lineage>
</organism>
<keyword evidence="3" id="KW-1185">Reference proteome</keyword>